<reference evidence="3" key="2">
    <citation type="submission" date="2023-06" db="EMBL/GenBank/DDBJ databases">
        <authorList>
            <person name="Kobayashi Y."/>
            <person name="Kayamori A."/>
            <person name="Aoki K."/>
            <person name="Shiwa Y."/>
            <person name="Fujita N."/>
            <person name="Sugita T."/>
            <person name="Iwasaki W."/>
            <person name="Tanaka N."/>
            <person name="Takashima M."/>
        </authorList>
    </citation>
    <scope>NUCLEOTIDE SEQUENCE</scope>
    <source>
        <strain evidence="3">HIS016</strain>
    </source>
</reference>
<evidence type="ECO:0000256" key="1">
    <source>
        <dbReference type="SAM" id="SignalP"/>
    </source>
</evidence>
<dbReference type="SUPFAM" id="SSF81383">
    <property type="entry name" value="F-box domain"/>
    <property type="match status" value="1"/>
</dbReference>
<feature type="signal peptide" evidence="1">
    <location>
        <begin position="1"/>
        <end position="23"/>
    </location>
</feature>
<reference evidence="3" key="1">
    <citation type="journal article" date="2023" name="BMC Genomics">
        <title>Chromosome-level genome assemblies of Cutaneotrichosporon spp. (Trichosporonales, Basidiomycota) reveal imbalanced evolution between nucleotide sequences and chromosome synteny.</title>
        <authorList>
            <person name="Kobayashi Y."/>
            <person name="Kayamori A."/>
            <person name="Aoki K."/>
            <person name="Shiwa Y."/>
            <person name="Matsutani M."/>
            <person name="Fujita N."/>
            <person name="Sugita T."/>
            <person name="Iwasaki W."/>
            <person name="Tanaka N."/>
            <person name="Takashima M."/>
        </authorList>
    </citation>
    <scope>NUCLEOTIDE SEQUENCE</scope>
    <source>
        <strain evidence="3">HIS016</strain>
    </source>
</reference>
<gene>
    <name evidence="3" type="ORF">CspeluHIS016_0902020</name>
</gene>
<keyword evidence="4" id="KW-1185">Reference proteome</keyword>
<dbReference type="InterPro" id="IPR036047">
    <property type="entry name" value="F-box-like_dom_sf"/>
</dbReference>
<protein>
    <recommendedName>
        <fullName evidence="2">F-box domain-containing protein</fullName>
    </recommendedName>
</protein>
<dbReference type="CDD" id="cd09917">
    <property type="entry name" value="F-box_SF"/>
    <property type="match status" value="1"/>
</dbReference>
<proteinExistence type="predicted"/>
<evidence type="ECO:0000313" key="4">
    <source>
        <dbReference type="Proteomes" id="UP001222932"/>
    </source>
</evidence>
<keyword evidence="1" id="KW-0732">Signal</keyword>
<comment type="caution">
    <text evidence="3">The sequence shown here is derived from an EMBL/GenBank/DDBJ whole genome shotgun (WGS) entry which is preliminary data.</text>
</comment>
<feature type="domain" description="F-box" evidence="2">
    <location>
        <begin position="5"/>
        <end position="45"/>
    </location>
</feature>
<dbReference type="Proteomes" id="UP001222932">
    <property type="component" value="Unassembled WGS sequence"/>
</dbReference>
<feature type="chain" id="PRO_5041953538" description="F-box domain-containing protein" evidence="1">
    <location>
        <begin position="24"/>
        <end position="407"/>
    </location>
</feature>
<sequence>MLGGVLVEILTLLGIEDLHSVLAAATTCRRFHALLYDDQQVWRGLALAAYDDPANSCAFPKPQQVDWQARVLARATVTEILMDSRNTLGEGSGPQTDLLRARSDVIGDTLLGLYFDMPAYPTKSRNATLLTQLVKREEFAFLAINRRRGKAYAVLDNLRRVLDGEMWAPEAAVEAESPWVNVFYLDSPKKLCCSTGLVDWSAVWAVASILLWQYASEEEDINVERVEQSFASPFVGVGIGSVDDWAGVSGEWYVAATRFEFFGPVAPLFEVGTWTVCQCSLQDTLDGLGSFMDRTPTAEEASALNPSVPFSAARAPIYFSGNNRSWMPLDQGRHEVDVYIRGMVRLSMDDPPAAVWTWVIEQRDAQMTCRIVQMPGRGNGFFGRWETPKVVNTGNRSDEGAMWMMRA</sequence>
<accession>A0AAD3U000</accession>
<dbReference type="InterPro" id="IPR001810">
    <property type="entry name" value="F-box_dom"/>
</dbReference>
<name>A0AAD3U000_9TREE</name>
<dbReference type="AlphaFoldDB" id="A0AAD3U000"/>
<dbReference type="EMBL" id="BTCM01000009">
    <property type="protein sequence ID" value="GMK59985.1"/>
    <property type="molecule type" value="Genomic_DNA"/>
</dbReference>
<evidence type="ECO:0000259" key="2">
    <source>
        <dbReference type="Pfam" id="PF12937"/>
    </source>
</evidence>
<organism evidence="3 4">
    <name type="scientific">Cutaneotrichosporon spelunceum</name>
    <dbReference type="NCBI Taxonomy" id="1672016"/>
    <lineage>
        <taxon>Eukaryota</taxon>
        <taxon>Fungi</taxon>
        <taxon>Dikarya</taxon>
        <taxon>Basidiomycota</taxon>
        <taxon>Agaricomycotina</taxon>
        <taxon>Tremellomycetes</taxon>
        <taxon>Trichosporonales</taxon>
        <taxon>Trichosporonaceae</taxon>
        <taxon>Cutaneotrichosporon</taxon>
    </lineage>
</organism>
<dbReference type="Pfam" id="PF12937">
    <property type="entry name" value="F-box-like"/>
    <property type="match status" value="1"/>
</dbReference>
<evidence type="ECO:0000313" key="3">
    <source>
        <dbReference type="EMBL" id="GMK59985.1"/>
    </source>
</evidence>